<keyword evidence="1" id="KW-0053">Apoptosis</keyword>
<sequence>MAFAQTDNLLSPYRKFLVELSSYISGNDLETLKFAVVDLIPRRKTEDASSGLKLFDILEQDLRISPGNLSLLEDLFKTIGRMDLALKVQYFSKSTLADNSRNNINGTEFENLVTDGGGDEAPKCQTAKCVAKSVDFEDVVTDGVGDESESDPKDRMADCVDRNNAVASTAVSVAIQGMLFTAPPAQTFRGIEGVQVTPAIPVTQKSSTEKSEGSSFAASTSKSSAPAPALTPASAPAGPGPAPVPVPAPSVTSDASAQAGQGRLQHDSIVGPPPRRYVNYLAYQLVGYQIHVKKMPLVESKAGRYTSSILGPRDKDHIYGYFFYGCNLDVSIDGYDVGGWVVYGGQELTIERPAYEAKKFTFYRVKTAPKKLVLNLAGMKMVL</sequence>
<reference evidence="4 5" key="1">
    <citation type="submission" date="2022-05" db="EMBL/GenBank/DDBJ databases">
        <authorList>
            <consortium name="Genoscope - CEA"/>
            <person name="William W."/>
        </authorList>
    </citation>
    <scope>NUCLEOTIDE SEQUENCE [LARGE SCALE GENOMIC DNA]</scope>
</reference>
<dbReference type="Gene3D" id="1.10.533.10">
    <property type="entry name" value="Death Domain, Fas"/>
    <property type="match status" value="1"/>
</dbReference>
<evidence type="ECO:0000256" key="2">
    <source>
        <dbReference type="SAM" id="MobiDB-lite"/>
    </source>
</evidence>
<evidence type="ECO:0000313" key="4">
    <source>
        <dbReference type="EMBL" id="CAH3187189.1"/>
    </source>
</evidence>
<dbReference type="InterPro" id="IPR001875">
    <property type="entry name" value="DED_dom"/>
</dbReference>
<dbReference type="PROSITE" id="PS50168">
    <property type="entry name" value="DED"/>
    <property type="match status" value="1"/>
</dbReference>
<dbReference type="CDD" id="cd00045">
    <property type="entry name" value="DED"/>
    <property type="match status" value="1"/>
</dbReference>
<keyword evidence="5" id="KW-1185">Reference proteome</keyword>
<organism evidence="4 5">
    <name type="scientific">Porites lobata</name>
    <dbReference type="NCBI Taxonomy" id="104759"/>
    <lineage>
        <taxon>Eukaryota</taxon>
        <taxon>Metazoa</taxon>
        <taxon>Cnidaria</taxon>
        <taxon>Anthozoa</taxon>
        <taxon>Hexacorallia</taxon>
        <taxon>Scleractinia</taxon>
        <taxon>Fungiina</taxon>
        <taxon>Poritidae</taxon>
        <taxon>Porites</taxon>
    </lineage>
</organism>
<accession>A0ABN8SBK0</accession>
<feature type="region of interest" description="Disordered" evidence="2">
    <location>
        <begin position="202"/>
        <end position="268"/>
    </location>
</feature>
<dbReference type="Proteomes" id="UP001159405">
    <property type="component" value="Unassembled WGS sequence"/>
</dbReference>
<evidence type="ECO:0000256" key="1">
    <source>
        <dbReference type="ARBA" id="ARBA00022703"/>
    </source>
</evidence>
<comment type="caution">
    <text evidence="4">The sequence shown here is derived from an EMBL/GenBank/DDBJ whole genome shotgun (WGS) entry which is preliminary data.</text>
</comment>
<protein>
    <recommendedName>
        <fullName evidence="3">DED domain-containing protein</fullName>
    </recommendedName>
</protein>
<dbReference type="EMBL" id="CALNXK010000528">
    <property type="protein sequence ID" value="CAH3187189.1"/>
    <property type="molecule type" value="Genomic_DNA"/>
</dbReference>
<feature type="domain" description="DED" evidence="3">
    <location>
        <begin position="12"/>
        <end position="90"/>
    </location>
</feature>
<feature type="compositionally biased region" description="Pro residues" evidence="2">
    <location>
        <begin position="238"/>
        <end position="248"/>
    </location>
</feature>
<feature type="compositionally biased region" description="Low complexity" evidence="2">
    <location>
        <begin position="213"/>
        <end position="237"/>
    </location>
</feature>
<gene>
    <name evidence="4" type="ORF">PLOB_00036883</name>
</gene>
<name>A0ABN8SBK0_9CNID</name>
<dbReference type="Pfam" id="PF01335">
    <property type="entry name" value="DED"/>
    <property type="match status" value="1"/>
</dbReference>
<evidence type="ECO:0000259" key="3">
    <source>
        <dbReference type="PROSITE" id="PS50168"/>
    </source>
</evidence>
<dbReference type="SUPFAM" id="SSF47986">
    <property type="entry name" value="DEATH domain"/>
    <property type="match status" value="1"/>
</dbReference>
<dbReference type="SMART" id="SM00031">
    <property type="entry name" value="DED"/>
    <property type="match status" value="1"/>
</dbReference>
<dbReference type="PANTHER" id="PTHR48169">
    <property type="entry name" value="DED DOMAIN-CONTAINING PROTEIN"/>
    <property type="match status" value="1"/>
</dbReference>
<dbReference type="InterPro" id="IPR011029">
    <property type="entry name" value="DEATH-like_dom_sf"/>
</dbReference>
<proteinExistence type="predicted"/>
<evidence type="ECO:0000313" key="5">
    <source>
        <dbReference type="Proteomes" id="UP001159405"/>
    </source>
</evidence>
<dbReference type="PANTHER" id="PTHR48169:SF7">
    <property type="entry name" value="CASPASE 10"/>
    <property type="match status" value="1"/>
</dbReference>